<evidence type="ECO:0000313" key="2">
    <source>
        <dbReference type="Proteomes" id="UP000183050"/>
    </source>
</evidence>
<protein>
    <submittedName>
        <fullName evidence="1">Uncharacterized protein</fullName>
    </submittedName>
</protein>
<organism evidence="1 2">
    <name type="scientific">Rhizobium leguminosarum</name>
    <dbReference type="NCBI Taxonomy" id="384"/>
    <lineage>
        <taxon>Bacteria</taxon>
        <taxon>Pseudomonadati</taxon>
        <taxon>Pseudomonadota</taxon>
        <taxon>Alphaproteobacteria</taxon>
        <taxon>Hyphomicrobiales</taxon>
        <taxon>Rhizobiaceae</taxon>
        <taxon>Rhizobium/Agrobacterium group</taxon>
        <taxon>Rhizobium</taxon>
    </lineage>
</organism>
<reference evidence="1 2" key="1">
    <citation type="submission" date="2016-11" db="EMBL/GenBank/DDBJ databases">
        <title>Rhizobium leguminosarum bv. viciae strain Vaf12 isolated from Vavilovia formosa root nodules from Russia, Dagestan.</title>
        <authorList>
            <person name="Kimeklis A."/>
        </authorList>
    </citation>
    <scope>NUCLEOTIDE SEQUENCE [LARGE SCALE GENOMIC DNA]</scope>
    <source>
        <strain evidence="1 2">Vaf-108</strain>
    </source>
</reference>
<name>A0A1L3ZB53_RHILE</name>
<dbReference type="EMBL" id="CP018228">
    <property type="protein sequence ID" value="API52916.1"/>
    <property type="molecule type" value="Genomic_DNA"/>
</dbReference>
<dbReference type="Proteomes" id="UP000183050">
    <property type="component" value="Chromosome"/>
</dbReference>
<evidence type="ECO:0000313" key="1">
    <source>
        <dbReference type="EMBL" id="API52916.1"/>
    </source>
</evidence>
<gene>
    <name evidence="1" type="ORF">BMW22_15955</name>
</gene>
<accession>A0A1L3ZB53</accession>
<dbReference type="AlphaFoldDB" id="A0A1L3ZB53"/>
<proteinExistence type="predicted"/>
<sequence length="186" mass="20301">MCNTYDENGQYVSELGKSSTLKDDPGNGGEAERLPSSIVDKVRERVQRPNMGEALNEIDRLCALAGGEDLGFDQTDADTVLEYFCALLDGIEELERLLEAQKVGHRESARQSTANLIRATAAESRCEELVKALREKFCPRPCNHRPDEFGVGDCVDAGECGCSALHALIPQKDGRDDLKEAEGVGK</sequence>